<dbReference type="EMBL" id="VSRR010010097">
    <property type="protein sequence ID" value="MPC51318.1"/>
    <property type="molecule type" value="Genomic_DNA"/>
</dbReference>
<evidence type="ECO:0000256" key="1">
    <source>
        <dbReference type="SAM" id="MobiDB-lite"/>
    </source>
</evidence>
<feature type="region of interest" description="Disordered" evidence="1">
    <location>
        <begin position="30"/>
        <end position="54"/>
    </location>
</feature>
<evidence type="ECO:0000313" key="3">
    <source>
        <dbReference type="Proteomes" id="UP000324222"/>
    </source>
</evidence>
<name>A0A5B7G2E8_PORTR</name>
<accession>A0A5B7G2E8</accession>
<comment type="caution">
    <text evidence="2">The sequence shown here is derived from an EMBL/GenBank/DDBJ whole genome shotgun (WGS) entry which is preliminary data.</text>
</comment>
<keyword evidence="3" id="KW-1185">Reference proteome</keyword>
<protein>
    <submittedName>
        <fullName evidence="2">Uncharacterized protein</fullName>
    </submittedName>
</protein>
<reference evidence="2 3" key="1">
    <citation type="submission" date="2019-05" db="EMBL/GenBank/DDBJ databases">
        <title>Another draft genome of Portunus trituberculatus and its Hox gene families provides insights of decapod evolution.</title>
        <authorList>
            <person name="Jeong J.-H."/>
            <person name="Song I."/>
            <person name="Kim S."/>
            <person name="Choi T."/>
            <person name="Kim D."/>
            <person name="Ryu S."/>
            <person name="Kim W."/>
        </authorList>
    </citation>
    <scope>NUCLEOTIDE SEQUENCE [LARGE SCALE GENOMIC DNA]</scope>
    <source>
        <tissue evidence="2">Muscle</tissue>
    </source>
</reference>
<dbReference type="AlphaFoldDB" id="A0A5B7G2E8"/>
<organism evidence="2 3">
    <name type="scientific">Portunus trituberculatus</name>
    <name type="common">Swimming crab</name>
    <name type="synonym">Neptunus trituberculatus</name>
    <dbReference type="NCBI Taxonomy" id="210409"/>
    <lineage>
        <taxon>Eukaryota</taxon>
        <taxon>Metazoa</taxon>
        <taxon>Ecdysozoa</taxon>
        <taxon>Arthropoda</taxon>
        <taxon>Crustacea</taxon>
        <taxon>Multicrustacea</taxon>
        <taxon>Malacostraca</taxon>
        <taxon>Eumalacostraca</taxon>
        <taxon>Eucarida</taxon>
        <taxon>Decapoda</taxon>
        <taxon>Pleocyemata</taxon>
        <taxon>Brachyura</taxon>
        <taxon>Eubrachyura</taxon>
        <taxon>Portunoidea</taxon>
        <taxon>Portunidae</taxon>
        <taxon>Portuninae</taxon>
        <taxon>Portunus</taxon>
    </lineage>
</organism>
<proteinExistence type="predicted"/>
<evidence type="ECO:0000313" key="2">
    <source>
        <dbReference type="EMBL" id="MPC51318.1"/>
    </source>
</evidence>
<sequence length="129" mass="13864">MMGLPGTSSSPSHNIPLLLMVMVAKYGSRDEAGGWAGGREKKREEGREGGREGHLGNYIIKTNSDSPLGPAIVSACRDGLLTNIEEGLKVQVLFATPRHTQPRAQSLQGQDTATFRFATPFQIVTGRKG</sequence>
<dbReference type="Proteomes" id="UP000324222">
    <property type="component" value="Unassembled WGS sequence"/>
</dbReference>
<gene>
    <name evidence="2" type="ORF">E2C01_045162</name>
</gene>